<name>A0A3D9YZV1_9HYPH</name>
<dbReference type="EC" id="3.4.11.2" evidence="4 12"/>
<dbReference type="InterPro" id="IPR035414">
    <property type="entry name" value="Peptidase_M1_pepN_Ig-like"/>
</dbReference>
<dbReference type="SUPFAM" id="SSF63737">
    <property type="entry name" value="Leukotriene A4 hydrolase N-terminal domain"/>
    <property type="match status" value="1"/>
</dbReference>
<evidence type="ECO:0000256" key="3">
    <source>
        <dbReference type="ARBA" id="ARBA00010136"/>
    </source>
</evidence>
<evidence type="ECO:0000256" key="10">
    <source>
        <dbReference type="ARBA" id="ARBA00022833"/>
    </source>
</evidence>
<reference evidence="17 18" key="1">
    <citation type="submission" date="2018-08" db="EMBL/GenBank/DDBJ databases">
        <title>Genomic Encyclopedia of Type Strains, Phase IV (KMG-IV): sequencing the most valuable type-strain genomes for metagenomic binning, comparative biology and taxonomic classification.</title>
        <authorList>
            <person name="Goeker M."/>
        </authorList>
    </citation>
    <scope>NUCLEOTIDE SEQUENCE [LARGE SCALE GENOMIC DNA]</scope>
    <source>
        <strain evidence="17 18">BW863</strain>
    </source>
</reference>
<dbReference type="AlphaFoldDB" id="A0A3D9YZV1"/>
<dbReference type="InterPro" id="IPR027268">
    <property type="entry name" value="Peptidase_M4/M1_CTD_sf"/>
</dbReference>
<evidence type="ECO:0000256" key="7">
    <source>
        <dbReference type="ARBA" id="ARBA00022670"/>
    </source>
</evidence>
<keyword evidence="11" id="KW-0482">Metalloprotease</keyword>
<evidence type="ECO:0000256" key="12">
    <source>
        <dbReference type="NCBIfam" id="TIGR02414"/>
    </source>
</evidence>
<evidence type="ECO:0000259" key="15">
    <source>
        <dbReference type="Pfam" id="PF17432"/>
    </source>
</evidence>
<evidence type="ECO:0000313" key="17">
    <source>
        <dbReference type="EMBL" id="REF88121.1"/>
    </source>
</evidence>
<evidence type="ECO:0000256" key="4">
    <source>
        <dbReference type="ARBA" id="ARBA00012564"/>
    </source>
</evidence>
<feature type="domain" description="Aminopeptidase N-like N-terminal" evidence="16">
    <location>
        <begin position="94"/>
        <end position="193"/>
    </location>
</feature>
<dbReference type="Gene3D" id="2.60.40.1840">
    <property type="match status" value="1"/>
</dbReference>
<dbReference type="SUPFAM" id="SSF55486">
    <property type="entry name" value="Metalloproteases ('zincins'), catalytic domain"/>
    <property type="match status" value="1"/>
</dbReference>
<dbReference type="InterPro" id="IPR045357">
    <property type="entry name" value="Aminopeptidase_N-like_N"/>
</dbReference>
<evidence type="ECO:0000256" key="6">
    <source>
        <dbReference type="ARBA" id="ARBA00022438"/>
    </source>
</evidence>
<evidence type="ECO:0000256" key="9">
    <source>
        <dbReference type="ARBA" id="ARBA00022801"/>
    </source>
</evidence>
<dbReference type="Proteomes" id="UP000256900">
    <property type="component" value="Unassembled WGS sequence"/>
</dbReference>
<dbReference type="PANTHER" id="PTHR46322">
    <property type="entry name" value="PUROMYCIN-SENSITIVE AMINOPEPTIDASE"/>
    <property type="match status" value="1"/>
</dbReference>
<comment type="similarity">
    <text evidence="3">Belongs to the peptidase M1 family.</text>
</comment>
<comment type="caution">
    <text evidence="17">The sequence shown here is derived from an EMBL/GenBank/DDBJ whole genome shotgun (WGS) entry which is preliminary data.</text>
</comment>
<dbReference type="Gene3D" id="2.60.40.1730">
    <property type="entry name" value="tricorn interacting facor f3 domain"/>
    <property type="match status" value="1"/>
</dbReference>
<evidence type="ECO:0000259" key="16">
    <source>
        <dbReference type="Pfam" id="PF17900"/>
    </source>
</evidence>
<keyword evidence="9" id="KW-0378">Hydrolase</keyword>
<evidence type="ECO:0000256" key="1">
    <source>
        <dbReference type="ARBA" id="ARBA00000098"/>
    </source>
</evidence>
<dbReference type="FunFam" id="3.30.2010.30:FF:000002">
    <property type="entry name" value="Putative aminopeptidase N"/>
    <property type="match status" value="1"/>
</dbReference>
<keyword evidence="10" id="KW-0862">Zinc</keyword>
<comment type="cofactor">
    <cofactor evidence="2">
        <name>Zn(2+)</name>
        <dbReference type="ChEBI" id="CHEBI:29105"/>
    </cofactor>
</comment>
<dbReference type="NCBIfam" id="TIGR02414">
    <property type="entry name" value="pepN_proteo"/>
    <property type="match status" value="1"/>
</dbReference>
<evidence type="ECO:0000256" key="5">
    <source>
        <dbReference type="ARBA" id="ARBA00015611"/>
    </source>
</evidence>
<keyword evidence="6 17" id="KW-0031">Aminopeptidase</keyword>
<proteinExistence type="inferred from homology"/>
<evidence type="ECO:0000256" key="11">
    <source>
        <dbReference type="ARBA" id="ARBA00023049"/>
    </source>
</evidence>
<dbReference type="Gene3D" id="3.30.2010.30">
    <property type="match status" value="1"/>
</dbReference>
<keyword evidence="7" id="KW-0645">Protease</keyword>
<feature type="domain" description="Peptidase M1 alanyl aminopeptidase Ig-like fold" evidence="14">
    <location>
        <begin position="451"/>
        <end position="558"/>
    </location>
</feature>
<keyword evidence="18" id="KW-1185">Reference proteome</keyword>
<dbReference type="GO" id="GO:0008270">
    <property type="term" value="F:zinc ion binding"/>
    <property type="evidence" value="ECO:0007669"/>
    <property type="project" value="InterPro"/>
</dbReference>
<protein>
    <recommendedName>
        <fullName evidence="5 12">Aminopeptidase N</fullName>
        <ecNumber evidence="4 12">3.4.11.2</ecNumber>
    </recommendedName>
</protein>
<dbReference type="GO" id="GO:0016285">
    <property type="term" value="F:alanyl aminopeptidase activity"/>
    <property type="evidence" value="ECO:0007669"/>
    <property type="project" value="UniProtKB-EC"/>
</dbReference>
<comment type="catalytic activity">
    <reaction evidence="1">
        <text>Release of an N-terminal amino acid, Xaa-|-Yaa- from a peptide, amide or arylamide. Xaa is preferably Ala, but may be most amino acids including Pro (slow action). When a terminal hydrophobic residue is followed by a prolyl residue, the two may be released as an intact Xaa-Pro dipeptide.</text>
        <dbReference type="EC" id="3.4.11.2"/>
    </reaction>
</comment>
<dbReference type="OrthoDB" id="100605at2"/>
<dbReference type="PRINTS" id="PR00756">
    <property type="entry name" value="ALADIPTASE"/>
</dbReference>
<dbReference type="GO" id="GO:0008237">
    <property type="term" value="F:metallopeptidase activity"/>
    <property type="evidence" value="ECO:0007669"/>
    <property type="project" value="UniProtKB-UniRule"/>
</dbReference>
<dbReference type="Pfam" id="PF17432">
    <property type="entry name" value="DUF3458_C"/>
    <property type="match status" value="1"/>
</dbReference>
<dbReference type="InterPro" id="IPR012779">
    <property type="entry name" value="Peptidase_M1_pepN"/>
</dbReference>
<dbReference type="Pfam" id="PF01433">
    <property type="entry name" value="Peptidase_M1"/>
    <property type="match status" value="1"/>
</dbReference>
<evidence type="ECO:0000256" key="2">
    <source>
        <dbReference type="ARBA" id="ARBA00001947"/>
    </source>
</evidence>
<gene>
    <name evidence="17" type="ORF">DES32_1762</name>
</gene>
<dbReference type="Pfam" id="PF17900">
    <property type="entry name" value="Peptidase_M1_N"/>
    <property type="match status" value="1"/>
</dbReference>
<feature type="domain" description="Peptidase M1 alanyl aminopeptidase C-terminal" evidence="15">
    <location>
        <begin position="563"/>
        <end position="885"/>
    </location>
</feature>
<organism evidence="17 18">
    <name type="scientific">Methylovirgula ligni</name>
    <dbReference type="NCBI Taxonomy" id="569860"/>
    <lineage>
        <taxon>Bacteria</taxon>
        <taxon>Pseudomonadati</taxon>
        <taxon>Pseudomonadota</taxon>
        <taxon>Alphaproteobacteria</taxon>
        <taxon>Hyphomicrobiales</taxon>
        <taxon>Beijerinckiaceae</taxon>
        <taxon>Methylovirgula</taxon>
    </lineage>
</organism>
<dbReference type="EMBL" id="QUMO01000002">
    <property type="protein sequence ID" value="REF88121.1"/>
    <property type="molecule type" value="Genomic_DNA"/>
</dbReference>
<dbReference type="InterPro" id="IPR024601">
    <property type="entry name" value="Peptidase_M1_pepN_C"/>
</dbReference>
<dbReference type="InterPro" id="IPR001930">
    <property type="entry name" value="Peptidase_M1"/>
</dbReference>
<dbReference type="Gene3D" id="1.25.50.10">
    <property type="entry name" value="Peptidase M1, alanyl aminopeptidase, C-terminal domain"/>
    <property type="match status" value="1"/>
</dbReference>
<accession>A0A3D9YZV1</accession>
<dbReference type="Pfam" id="PF11940">
    <property type="entry name" value="DUF3458"/>
    <property type="match status" value="1"/>
</dbReference>
<dbReference type="PANTHER" id="PTHR46322:SF1">
    <property type="entry name" value="PUROMYCIN-SENSITIVE AMINOPEPTIDASE"/>
    <property type="match status" value="1"/>
</dbReference>
<sequence>MRTDVAQPIRLADYRPPDYLIDRVDLDIRLDRQATRVIARLKLRPNPQGKTGADLVLDGDGLRLKRLLLDGAPLDIHANFVTPDRLTIASPPHEPFSLEIETELNPAANTQLMGLYRSGSAYCTQCEAEGFRRITYFLDRPDVLSVYSVRLEAEQTDAPILLSNGNRTATAAIEGTSRHFAVWHDPFPKPCYLFALVGGDLGAIHDTFTTASGREVQLGIYVEHGKEPSAAYAMDALKRAMRWDEEVFGREYDLDVFNIVAVSDFNMGAMENKGLNVFNDKYILASPETATDTDYAQIEAVIAHEYFHNWTGNRITCRDWFQLCLKEGLTVFRDHEFSADMRSRAVRRIADVRTLRAQQFPEDAGPLAHNVRPDSYYEINNFYTATVYEKGAELIRMLKVLIGAKAFRAGMDLYFARYDGTAATVEQFIACFAEVSGRDLTQFSRWYSQSGTPLVEVEAHYDAAAQALTLDFRQSCKKTPGQDEKLPFVIPIELGLLSHDGKIFDLVTGPQDGASAHELATGVIELTEPRRRLTFHALPERPVVSLLRGFSAPISLCYAASEDDLIAQTAHDSDSFNRWQASQTYATRLLLRSVERIRAGGAAESDPRFIDALRHVLKASPADPAFAAQVLALPGEADIAREIGANVDPDAIFAARKALREAIGSGLADELRALYASLAEDGAYSPDAAAAGRRALRNAALDLYTAANPDGRTLAEAQFTHAPFMTDKIAGLGILALHAGAERERAFEAYYEFYKNEPLAIDKWFALQAAIPEAGALERIRALMTHPAFSLSNPNRARALIGAFAAGNQTQFNAPDGSGYDFVAAIVLQLDEKNPQVAARLLGAFKSWRALEPHRRGLAEAALRRVIAQNRLSPDVKDIVERSLN</sequence>
<keyword evidence="8" id="KW-0479">Metal-binding</keyword>
<feature type="domain" description="Peptidase M1 membrane alanine aminopeptidase" evidence="13">
    <location>
        <begin position="232"/>
        <end position="446"/>
    </location>
</feature>
<dbReference type="InterPro" id="IPR014782">
    <property type="entry name" value="Peptidase_M1_dom"/>
</dbReference>
<dbReference type="Gene3D" id="1.10.390.10">
    <property type="entry name" value="Neutral Protease Domain 2"/>
    <property type="match status" value="1"/>
</dbReference>
<dbReference type="RefSeq" id="WP_115836233.1">
    <property type="nucleotide sequence ID" value="NZ_CP025086.1"/>
</dbReference>
<dbReference type="CDD" id="cd09600">
    <property type="entry name" value="M1_APN"/>
    <property type="match status" value="1"/>
</dbReference>
<evidence type="ECO:0000256" key="8">
    <source>
        <dbReference type="ARBA" id="ARBA00022723"/>
    </source>
</evidence>
<evidence type="ECO:0000313" key="18">
    <source>
        <dbReference type="Proteomes" id="UP000256900"/>
    </source>
</evidence>
<dbReference type="InterPro" id="IPR042097">
    <property type="entry name" value="Aminopeptidase_N-like_N_sf"/>
</dbReference>
<dbReference type="InterPro" id="IPR037144">
    <property type="entry name" value="Peptidase_M1_pepN_C_sf"/>
</dbReference>
<dbReference type="GO" id="GO:0006508">
    <property type="term" value="P:proteolysis"/>
    <property type="evidence" value="ECO:0007669"/>
    <property type="project" value="UniProtKB-UniRule"/>
</dbReference>
<evidence type="ECO:0000259" key="13">
    <source>
        <dbReference type="Pfam" id="PF01433"/>
    </source>
</evidence>
<dbReference type="InterPro" id="IPR038438">
    <property type="entry name" value="PepN_Ig-like_sf"/>
</dbReference>
<evidence type="ECO:0000259" key="14">
    <source>
        <dbReference type="Pfam" id="PF11940"/>
    </source>
</evidence>